<dbReference type="GO" id="GO:0005886">
    <property type="term" value="C:plasma membrane"/>
    <property type="evidence" value="ECO:0007669"/>
    <property type="project" value="UniProtKB-SubCell"/>
</dbReference>
<evidence type="ECO:0000313" key="16">
    <source>
        <dbReference type="EMBL" id="TWF90438.1"/>
    </source>
</evidence>
<evidence type="ECO:0000256" key="7">
    <source>
        <dbReference type="ARBA" id="ARBA00022847"/>
    </source>
</evidence>
<organism evidence="16 17">
    <name type="scientific">Kitasatospora viridis</name>
    <dbReference type="NCBI Taxonomy" id="281105"/>
    <lineage>
        <taxon>Bacteria</taxon>
        <taxon>Bacillati</taxon>
        <taxon>Actinomycetota</taxon>
        <taxon>Actinomycetes</taxon>
        <taxon>Kitasatosporales</taxon>
        <taxon>Streptomycetaceae</taxon>
        <taxon>Kitasatospora</taxon>
    </lineage>
</organism>
<feature type="domain" description="K+ potassium transporter integral membrane" evidence="14">
    <location>
        <begin position="37"/>
        <end position="489"/>
    </location>
</feature>
<feature type="region of interest" description="Disordered" evidence="13">
    <location>
        <begin position="1"/>
        <end position="27"/>
    </location>
</feature>
<feature type="transmembrane region" description="Helical" evidence="12">
    <location>
        <begin position="75"/>
        <end position="95"/>
    </location>
</feature>
<comment type="subcellular location">
    <subcellularLocation>
        <location evidence="12">Cell membrane</location>
        <topology evidence="12">Multi-pass membrane protein</topology>
    </subcellularLocation>
    <subcellularLocation>
        <location evidence="1">Membrane</location>
        <topology evidence="1">Multi-pass membrane protein</topology>
    </subcellularLocation>
</comment>
<feature type="transmembrane region" description="Helical" evidence="12">
    <location>
        <begin position="128"/>
        <end position="147"/>
    </location>
</feature>
<dbReference type="InterPro" id="IPR053951">
    <property type="entry name" value="K_trans_N"/>
</dbReference>
<dbReference type="PANTHER" id="PTHR30540:SF79">
    <property type="entry name" value="LOW AFFINITY POTASSIUM TRANSPORT SYSTEM PROTEIN KUP"/>
    <property type="match status" value="1"/>
</dbReference>
<feature type="transmembrane region" description="Helical" evidence="12">
    <location>
        <begin position="167"/>
        <end position="185"/>
    </location>
</feature>
<dbReference type="AlphaFoldDB" id="A0A561TTM1"/>
<keyword evidence="9 12" id="KW-1133">Transmembrane helix</keyword>
<gene>
    <name evidence="12" type="primary">kup</name>
    <name evidence="16" type="ORF">FHX73_13485</name>
</gene>
<feature type="domain" description="K+ potassium transporter C-terminal" evidence="15">
    <location>
        <begin position="505"/>
        <end position="658"/>
    </location>
</feature>
<feature type="transmembrane region" description="Helical" evidence="12">
    <location>
        <begin position="365"/>
        <end position="386"/>
    </location>
</feature>
<feature type="transmembrane region" description="Helical" evidence="12">
    <location>
        <begin position="192"/>
        <end position="214"/>
    </location>
</feature>
<evidence type="ECO:0000259" key="15">
    <source>
        <dbReference type="Pfam" id="PF22776"/>
    </source>
</evidence>
<evidence type="ECO:0000256" key="10">
    <source>
        <dbReference type="ARBA" id="ARBA00023065"/>
    </source>
</evidence>
<dbReference type="InterPro" id="IPR003855">
    <property type="entry name" value="K+_transporter"/>
</dbReference>
<evidence type="ECO:0000256" key="1">
    <source>
        <dbReference type="ARBA" id="ARBA00004141"/>
    </source>
</evidence>
<keyword evidence="8 12" id="KW-0630">Potassium</keyword>
<dbReference type="HAMAP" id="MF_01522">
    <property type="entry name" value="Kup"/>
    <property type="match status" value="1"/>
</dbReference>
<accession>A0A561TTM1</accession>
<comment type="similarity">
    <text evidence="2 12">Belongs to the HAK/KUP transporter (TC 2.A.72) family.</text>
</comment>
<feature type="transmembrane region" description="Helical" evidence="12">
    <location>
        <begin position="34"/>
        <end position="55"/>
    </location>
</feature>
<name>A0A561TTM1_9ACTN</name>
<keyword evidence="10 12" id="KW-0406">Ion transport</keyword>
<dbReference type="InterPro" id="IPR023051">
    <property type="entry name" value="Kup"/>
</dbReference>
<comment type="catalytic activity">
    <reaction evidence="12">
        <text>K(+)(in) + H(+)(in) = K(+)(out) + H(+)(out)</text>
        <dbReference type="Rhea" id="RHEA:28490"/>
        <dbReference type="ChEBI" id="CHEBI:15378"/>
        <dbReference type="ChEBI" id="CHEBI:29103"/>
    </reaction>
</comment>
<dbReference type="GO" id="GO:0015293">
    <property type="term" value="F:symporter activity"/>
    <property type="evidence" value="ECO:0007669"/>
    <property type="project" value="UniProtKB-UniRule"/>
</dbReference>
<feature type="transmembrane region" description="Helical" evidence="12">
    <location>
        <begin position="450"/>
        <end position="468"/>
    </location>
</feature>
<dbReference type="GO" id="GO:0015079">
    <property type="term" value="F:potassium ion transmembrane transporter activity"/>
    <property type="evidence" value="ECO:0007669"/>
    <property type="project" value="UniProtKB-UniRule"/>
</dbReference>
<evidence type="ECO:0000256" key="13">
    <source>
        <dbReference type="SAM" id="MobiDB-lite"/>
    </source>
</evidence>
<keyword evidence="11 12" id="KW-0472">Membrane</keyword>
<evidence type="ECO:0000256" key="2">
    <source>
        <dbReference type="ARBA" id="ARBA00007019"/>
    </source>
</evidence>
<evidence type="ECO:0000256" key="9">
    <source>
        <dbReference type="ARBA" id="ARBA00022989"/>
    </source>
</evidence>
<dbReference type="Proteomes" id="UP000317940">
    <property type="component" value="Unassembled WGS sequence"/>
</dbReference>
<evidence type="ECO:0000256" key="12">
    <source>
        <dbReference type="HAMAP-Rule" id="MF_01522"/>
    </source>
</evidence>
<keyword evidence="7 12" id="KW-0769">Symport</keyword>
<evidence type="ECO:0000256" key="5">
    <source>
        <dbReference type="ARBA" id="ARBA00022538"/>
    </source>
</evidence>
<dbReference type="Pfam" id="PF22776">
    <property type="entry name" value="K_trans_C"/>
    <property type="match status" value="1"/>
</dbReference>
<feature type="transmembrane region" description="Helical" evidence="12">
    <location>
        <begin position="392"/>
        <end position="411"/>
    </location>
</feature>
<dbReference type="OrthoDB" id="9805577at2"/>
<sequence>MRIELAKGAPAAPDSPALGGAPHGSKPRSLRPGMAALTLGALGVVFGDIGTSPLYSIQTVFTADNNAVGTSPDQVYGVISLVFWAITLIVSVKYVSFILRADNGGEGGIMALTALVQKLNFKSVRSKVILVALGIFGASLFYGDGMITPAISVLSAVEGLKVSAPGLSDFVIPVTIAVLMVLFALQRYGTNLVGNLFGPVMTVWFLVIGATGAVELAGHPAIFKALSPTYGVEFMVNHGMIAFIALASVVLAVTGAEALYADMGHFGRAPIHRAWFFLVFPALTLNYLGQGSLILRSPSSISNPFFLLMPGWAQFPMVILATVATVIASQSVISGAFSVTRQAVQLGVLPHMTIKHTSEHEVGQVYAPMINWGLFAAVVALVLGFGSSAALASAYGVAVTATFVLNTVLFLAVARVMMRKPRWLIAVGAVVFLTTEIAFFAANLTKVVHGGWLPLLVAFTVFTVLITWQRGRQIVTPNRTALEGPLRAFVDEVDAMDPPVHRVDGTAVFLNANLETTPLALRANVEHNHTLHQNVIIVSAMTEKVPHVDESERCTFDDLGHSDDGITHLTLRFGFMDDPNIPQALRLAAQHPDAGQIHGLDVDEVSYFLSRMTIVRTDAPGMRRWRKKLFMTLANNTSSPVAYFGLPSDRCVIMGAQVSV</sequence>
<evidence type="ECO:0000256" key="3">
    <source>
        <dbReference type="ARBA" id="ARBA00022448"/>
    </source>
</evidence>
<comment type="function">
    <text evidence="12">Transport of potassium into the cell. Likely operates as a K(+):H(+) symporter.</text>
</comment>
<dbReference type="Pfam" id="PF02705">
    <property type="entry name" value="K_trans"/>
    <property type="match status" value="1"/>
</dbReference>
<evidence type="ECO:0000256" key="6">
    <source>
        <dbReference type="ARBA" id="ARBA00022692"/>
    </source>
</evidence>
<protein>
    <recommendedName>
        <fullName evidence="12">Probable potassium transport system protein Kup</fullName>
    </recommendedName>
</protein>
<evidence type="ECO:0000256" key="8">
    <source>
        <dbReference type="ARBA" id="ARBA00022958"/>
    </source>
</evidence>
<keyword evidence="3 12" id="KW-0813">Transport</keyword>
<evidence type="ECO:0000313" key="17">
    <source>
        <dbReference type="Proteomes" id="UP000317940"/>
    </source>
</evidence>
<keyword evidence="6 12" id="KW-0812">Transmembrane</keyword>
<proteinExistence type="inferred from homology"/>
<evidence type="ECO:0000256" key="4">
    <source>
        <dbReference type="ARBA" id="ARBA00022475"/>
    </source>
</evidence>
<comment type="caution">
    <text evidence="16">The sequence shown here is derived from an EMBL/GenBank/DDBJ whole genome shotgun (WGS) entry which is preliminary data.</text>
</comment>
<keyword evidence="4 12" id="KW-1003">Cell membrane</keyword>
<dbReference type="EMBL" id="VIWT01000003">
    <property type="protein sequence ID" value="TWF90438.1"/>
    <property type="molecule type" value="Genomic_DNA"/>
</dbReference>
<feature type="transmembrane region" description="Helical" evidence="12">
    <location>
        <begin position="315"/>
        <end position="344"/>
    </location>
</feature>
<keyword evidence="17" id="KW-1185">Reference proteome</keyword>
<keyword evidence="5 12" id="KW-0633">Potassium transport</keyword>
<evidence type="ECO:0000256" key="11">
    <source>
        <dbReference type="ARBA" id="ARBA00023136"/>
    </source>
</evidence>
<reference evidence="16 17" key="1">
    <citation type="submission" date="2019-06" db="EMBL/GenBank/DDBJ databases">
        <title>Sequencing the genomes of 1000 actinobacteria strains.</title>
        <authorList>
            <person name="Klenk H.-P."/>
        </authorList>
    </citation>
    <scope>NUCLEOTIDE SEQUENCE [LARGE SCALE GENOMIC DNA]</scope>
    <source>
        <strain evidence="16 17">DSM 44826</strain>
    </source>
</reference>
<evidence type="ECO:0000259" key="14">
    <source>
        <dbReference type="Pfam" id="PF02705"/>
    </source>
</evidence>
<feature type="transmembrane region" description="Helical" evidence="12">
    <location>
        <begin position="234"/>
        <end position="253"/>
    </location>
</feature>
<feature type="transmembrane region" description="Helical" evidence="12">
    <location>
        <begin position="423"/>
        <end position="444"/>
    </location>
</feature>
<dbReference type="PANTHER" id="PTHR30540">
    <property type="entry name" value="OSMOTIC STRESS POTASSIUM TRANSPORTER"/>
    <property type="match status" value="1"/>
</dbReference>
<dbReference type="InterPro" id="IPR053952">
    <property type="entry name" value="K_trans_C"/>
</dbReference>
<feature type="transmembrane region" description="Helical" evidence="12">
    <location>
        <begin position="274"/>
        <end position="295"/>
    </location>
</feature>